<organism evidence="1 2">
    <name type="scientific">Shewanella avicenniae</name>
    <dbReference type="NCBI Taxonomy" id="2814294"/>
    <lineage>
        <taxon>Bacteria</taxon>
        <taxon>Pseudomonadati</taxon>
        <taxon>Pseudomonadota</taxon>
        <taxon>Gammaproteobacteria</taxon>
        <taxon>Alteromonadales</taxon>
        <taxon>Shewanellaceae</taxon>
        <taxon>Shewanella</taxon>
    </lineage>
</organism>
<keyword evidence="2" id="KW-1185">Reference proteome</keyword>
<protein>
    <recommendedName>
        <fullName evidence="3">DUF2946 domain-containing protein</fullName>
    </recommendedName>
</protein>
<evidence type="ECO:0000313" key="2">
    <source>
        <dbReference type="Proteomes" id="UP000662770"/>
    </source>
</evidence>
<dbReference type="EMBL" id="CP071503">
    <property type="protein sequence ID" value="QSX32222.1"/>
    <property type="molecule type" value="Genomic_DNA"/>
</dbReference>
<evidence type="ECO:0000313" key="1">
    <source>
        <dbReference type="EMBL" id="QSX32222.1"/>
    </source>
</evidence>
<evidence type="ECO:0008006" key="3">
    <source>
        <dbReference type="Google" id="ProtNLM"/>
    </source>
</evidence>
<sequence>MQHLTNSRHRWLWIVLGLWLTLFQTAVAAHSIEEGIVSHHHGSCLLCHAGHLSGAAPTAAITLHFVAQRVITLSIELLLAPWVVVQRQQQARAPPAS</sequence>
<gene>
    <name evidence="1" type="ORF">JYB87_10555</name>
</gene>
<dbReference type="Proteomes" id="UP000662770">
    <property type="component" value="Chromosome"/>
</dbReference>
<reference evidence="1 2" key="1">
    <citation type="submission" date="2021-03" db="EMBL/GenBank/DDBJ databases">
        <title>Novel species identification of genus Shewanella.</title>
        <authorList>
            <person name="Liu G."/>
            <person name="Zhang Q."/>
        </authorList>
    </citation>
    <scope>NUCLEOTIDE SEQUENCE [LARGE SCALE GENOMIC DNA]</scope>
    <source>
        <strain evidence="1 2">FJAT-51800</strain>
    </source>
</reference>
<accession>A0ABX7QL96</accession>
<name>A0ABX7QL96_9GAMM</name>
<dbReference type="RefSeq" id="WP_207353467.1">
    <property type="nucleotide sequence ID" value="NZ_CP071503.1"/>
</dbReference>
<proteinExistence type="predicted"/>